<evidence type="ECO:0000256" key="4">
    <source>
        <dbReference type="ARBA" id="ARBA00010001"/>
    </source>
</evidence>
<keyword evidence="9" id="KW-0805">Transcription regulation</keyword>
<keyword evidence="10" id="KW-0238">DNA-binding</keyword>
<name>G9CUG0_9ALPH</name>
<accession>G9CUG0</accession>
<protein>
    <recommendedName>
        <fullName evidence="12">Alpha trans-inducing protein</fullName>
    </recommendedName>
    <alternativeName>
        <fullName evidence="13">Alpha-TIF</fullName>
    </alternativeName>
</protein>
<keyword evidence="11" id="KW-0804">Transcription</keyword>
<dbReference type="GO" id="GO:0006355">
    <property type="term" value="P:regulation of DNA-templated transcription"/>
    <property type="evidence" value="ECO:0007669"/>
    <property type="project" value="InterPro"/>
</dbReference>
<comment type="function">
    <text evidence="1">May play a role in the aggregation of tegument proteins around nucleocapsids during virus morphogenesis.</text>
</comment>
<evidence type="ECO:0000256" key="7">
    <source>
        <dbReference type="ARBA" id="ARBA00022580"/>
    </source>
</evidence>
<evidence type="ECO:0000256" key="2">
    <source>
        <dbReference type="ARBA" id="ARBA00004147"/>
    </source>
</evidence>
<dbReference type="SUPFAM" id="SSF56548">
    <property type="entry name" value="Conserved core of transcriptional regulatory protein vp16"/>
    <property type="match status" value="1"/>
</dbReference>
<evidence type="ECO:0000313" key="14">
    <source>
        <dbReference type="EMBL" id="AEV55029.1"/>
    </source>
</evidence>
<dbReference type="GO" id="GO:0042025">
    <property type="term" value="C:host cell nucleus"/>
    <property type="evidence" value="ECO:0007669"/>
    <property type="project" value="UniProtKB-SubCell"/>
</dbReference>
<keyword evidence="5" id="KW-0597">Phosphoprotein</keyword>
<reference evidence="14 15" key="1">
    <citation type="journal article" date="2012" name="Arch. Virol.">
        <title>Comparative full-length sequence analysis of Marek's disease virus vaccine strain 814.</title>
        <authorList>
            <person name="Zhang F."/>
            <person name="Liu C.J."/>
            <person name="Zhang Y.P."/>
            <person name="Li Z.J."/>
            <person name="Liu A.L."/>
            <person name="Yan F.H."/>
            <person name="Cong F."/>
            <person name="Cheng Y."/>
        </authorList>
    </citation>
    <scope>NUCLEOTIDE SEQUENCE [LARGE SCALE GENOMIC DNA]</scope>
    <source>
        <strain evidence="14">814</strain>
    </source>
</reference>
<evidence type="ECO:0000256" key="3">
    <source>
        <dbReference type="ARBA" id="ARBA00004535"/>
    </source>
</evidence>
<evidence type="ECO:0000256" key="10">
    <source>
        <dbReference type="ARBA" id="ARBA00023125"/>
    </source>
</evidence>
<dbReference type="Proteomes" id="UP000108473">
    <property type="component" value="Segment"/>
</dbReference>
<comment type="subcellular location">
    <subcellularLocation>
        <location evidence="2">Host nucleus</location>
    </subcellularLocation>
    <subcellularLocation>
        <location evidence="3">Virion tegument</location>
    </subcellularLocation>
</comment>
<keyword evidence="6" id="KW-1048">Host nucleus</keyword>
<dbReference type="SMART" id="SM00814">
    <property type="entry name" value="Alpha_TIF"/>
    <property type="match status" value="1"/>
</dbReference>
<dbReference type="InterPro" id="IPR003174">
    <property type="entry name" value="Alpha_TIF"/>
</dbReference>
<sequence>MEANMSFENDYYSPIQLFAEIEAYANTMDKSPDLDILRTIEEFDETLLSEIEVRTQSIPSPLVAPSVTKMSLPSPSPAPPNSLYTRLLHELDFVEGPSILARLEKINVDLFSCFPHNKHLYEHAKILSVSPSEVLEELSKNTWTYTALNLNEHGEMALPMPPTTKADLPSYVDDIQNFYLGELEAREKSYATMFYGYCRALAEYIRQSAIKDLRDARVEDKNIGACSKARQYIAERYYREAARFAKLLYVHLYLSTTRDVSQRLEASQMGRQNIFVYLKCEWLQERHFHCLFQPVIFNHGVVIVEGRVLTAPELRAQNYIRSEFGLPLIRCKLVEEPDMPLISPPPFSGDAPRASVYLLQCIRSKLEVYSLSHPPNPQLHVHKEHVHVQKLESPPNYGTTVEALLMDSSDRNSISPGDPVATTISTL</sequence>
<dbReference type="InterPro" id="IPR036538">
    <property type="entry name" value="Alpha_TIF_sf"/>
</dbReference>
<evidence type="ECO:0000256" key="9">
    <source>
        <dbReference type="ARBA" id="ARBA00023015"/>
    </source>
</evidence>
<evidence type="ECO:0000313" key="15">
    <source>
        <dbReference type="Proteomes" id="UP000108473"/>
    </source>
</evidence>
<dbReference type="EMBL" id="JF742597">
    <property type="protein sequence ID" value="AEV55029.1"/>
    <property type="molecule type" value="Genomic_DNA"/>
</dbReference>
<evidence type="ECO:0000256" key="1">
    <source>
        <dbReference type="ARBA" id="ARBA00002794"/>
    </source>
</evidence>
<evidence type="ECO:0000256" key="6">
    <source>
        <dbReference type="ARBA" id="ARBA00022562"/>
    </source>
</evidence>
<keyword evidence="7" id="KW-0920">Virion tegument</keyword>
<gene>
    <name evidence="14" type="primary">UL48</name>
</gene>
<evidence type="ECO:0000256" key="5">
    <source>
        <dbReference type="ARBA" id="ARBA00022553"/>
    </source>
</evidence>
<evidence type="ECO:0000256" key="8">
    <source>
        <dbReference type="ARBA" id="ARBA00022844"/>
    </source>
</evidence>
<dbReference type="GO" id="GO:0019033">
    <property type="term" value="C:viral tegument"/>
    <property type="evidence" value="ECO:0007669"/>
    <property type="project" value="UniProtKB-SubCell"/>
</dbReference>
<organism evidence="14 15">
    <name type="scientific">Gallid herpesvirus 2 strain 814</name>
    <dbReference type="NCBI Taxonomy" id="1123959"/>
    <lineage>
        <taxon>Viruses</taxon>
        <taxon>Duplodnaviria</taxon>
        <taxon>Heunggongvirae</taxon>
        <taxon>Peploviricota</taxon>
        <taxon>Herviviricetes</taxon>
        <taxon>Herpesvirales</taxon>
        <taxon>Orthoherpesviridae</taxon>
        <taxon>Alphaherpesvirinae</taxon>
        <taxon>Mardivirus</taxon>
        <taxon>Mardivirus gallidalpha2</taxon>
        <taxon>Gallid alphaherpesvirus 2</taxon>
    </lineage>
</organism>
<evidence type="ECO:0000256" key="11">
    <source>
        <dbReference type="ARBA" id="ARBA00023163"/>
    </source>
</evidence>
<comment type="similarity">
    <text evidence="4">Belongs to the herpesviridae tegument protein VP16 protein family.</text>
</comment>
<dbReference type="GO" id="GO:0003677">
    <property type="term" value="F:DNA binding"/>
    <property type="evidence" value="ECO:0007669"/>
    <property type="project" value="UniProtKB-KW"/>
</dbReference>
<dbReference type="FunFam" id="1.10.1290.10:FF:000001">
    <property type="entry name" value="Tegument protein VP16"/>
    <property type="match status" value="1"/>
</dbReference>
<dbReference type="Pfam" id="PF02232">
    <property type="entry name" value="Alpha_TIF"/>
    <property type="match status" value="1"/>
</dbReference>
<proteinExistence type="inferred from homology"/>
<dbReference type="SMR" id="G9CUG0"/>
<dbReference type="Gene3D" id="1.10.1290.10">
    <property type="entry name" value="Alpha trans-inducing (Alpha-TIF)"/>
    <property type="match status" value="1"/>
</dbReference>
<keyword evidence="8" id="KW-0946">Virion</keyword>
<evidence type="ECO:0000256" key="13">
    <source>
        <dbReference type="ARBA" id="ARBA00033186"/>
    </source>
</evidence>
<evidence type="ECO:0000256" key="12">
    <source>
        <dbReference type="ARBA" id="ARBA00030037"/>
    </source>
</evidence>